<reference evidence="1 2" key="1">
    <citation type="submission" date="2015-04" db="EMBL/GenBank/DDBJ databases">
        <title>Complete genome sequence of Schizopora paradoxa KUC8140, a cosmopolitan wood degrader in East Asia.</title>
        <authorList>
            <consortium name="DOE Joint Genome Institute"/>
            <person name="Min B."/>
            <person name="Park H."/>
            <person name="Jang Y."/>
            <person name="Kim J.-J."/>
            <person name="Kim K.H."/>
            <person name="Pangilinan J."/>
            <person name="Lipzen A."/>
            <person name="Riley R."/>
            <person name="Grigoriev I.V."/>
            <person name="Spatafora J.W."/>
            <person name="Choi I.-G."/>
        </authorList>
    </citation>
    <scope>NUCLEOTIDE SEQUENCE [LARGE SCALE GENOMIC DNA]</scope>
    <source>
        <strain evidence="1 2">KUC8140</strain>
    </source>
</reference>
<organism evidence="1 2">
    <name type="scientific">Schizopora paradoxa</name>
    <dbReference type="NCBI Taxonomy" id="27342"/>
    <lineage>
        <taxon>Eukaryota</taxon>
        <taxon>Fungi</taxon>
        <taxon>Dikarya</taxon>
        <taxon>Basidiomycota</taxon>
        <taxon>Agaricomycotina</taxon>
        <taxon>Agaricomycetes</taxon>
        <taxon>Hymenochaetales</taxon>
        <taxon>Schizoporaceae</taxon>
        <taxon>Schizopora</taxon>
    </lineage>
</organism>
<dbReference type="AlphaFoldDB" id="A0A0H2RJW8"/>
<gene>
    <name evidence="1" type="ORF">SCHPADRAFT_891000</name>
</gene>
<dbReference type="Proteomes" id="UP000053477">
    <property type="component" value="Unassembled WGS sequence"/>
</dbReference>
<evidence type="ECO:0000313" key="1">
    <source>
        <dbReference type="EMBL" id="KLO12169.1"/>
    </source>
</evidence>
<accession>A0A0H2RJW8</accession>
<dbReference type="InParanoid" id="A0A0H2RJW8"/>
<name>A0A0H2RJW8_9AGAM</name>
<dbReference type="EMBL" id="KQ085983">
    <property type="protein sequence ID" value="KLO12169.1"/>
    <property type="molecule type" value="Genomic_DNA"/>
</dbReference>
<keyword evidence="2" id="KW-1185">Reference proteome</keyword>
<proteinExistence type="predicted"/>
<protein>
    <submittedName>
        <fullName evidence="1">Uncharacterized protein</fullName>
    </submittedName>
</protein>
<evidence type="ECO:0000313" key="2">
    <source>
        <dbReference type="Proteomes" id="UP000053477"/>
    </source>
</evidence>
<sequence>MSLEMKAIMPVRERWAVLSSRAQVQDLEAFLDPPLHSHESTSSSQDASGCAFWAGRPPGLQSAEDRVAGGADPTWLKVVQSVCESETCEHWVFPFVLHFTIQCSVLSVRMNTSTVVCVKIKSIEADLLSTNTRQLIETLKSPLPSRALHEEISNCCGYVASDDSIRS</sequence>